<comment type="similarity">
    <text evidence="1">Belongs to the peptidase S8 family.</text>
</comment>
<dbReference type="Pfam" id="PF17766">
    <property type="entry name" value="fn3_6"/>
    <property type="match status" value="1"/>
</dbReference>
<name>A0AA88W753_9ASTE</name>
<dbReference type="InterPro" id="IPR037045">
    <property type="entry name" value="S8pro/Inhibitor_I9_sf"/>
</dbReference>
<feature type="chain" id="PRO_5041681431" description="Inhibitor I9 domain-containing protein" evidence="3">
    <location>
        <begin position="25"/>
        <end position="211"/>
    </location>
</feature>
<feature type="domain" description="Inhibitor I9" evidence="4">
    <location>
        <begin position="34"/>
        <end position="118"/>
    </location>
</feature>
<organism evidence="6 7">
    <name type="scientific">Escallonia herrerae</name>
    <dbReference type="NCBI Taxonomy" id="1293975"/>
    <lineage>
        <taxon>Eukaryota</taxon>
        <taxon>Viridiplantae</taxon>
        <taxon>Streptophyta</taxon>
        <taxon>Embryophyta</taxon>
        <taxon>Tracheophyta</taxon>
        <taxon>Spermatophyta</taxon>
        <taxon>Magnoliopsida</taxon>
        <taxon>eudicotyledons</taxon>
        <taxon>Gunneridae</taxon>
        <taxon>Pentapetalae</taxon>
        <taxon>asterids</taxon>
        <taxon>campanulids</taxon>
        <taxon>Escalloniales</taxon>
        <taxon>Escalloniaceae</taxon>
        <taxon>Escallonia</taxon>
    </lineage>
</organism>
<dbReference type="Gene3D" id="2.60.40.2310">
    <property type="match status" value="1"/>
</dbReference>
<evidence type="ECO:0000313" key="6">
    <source>
        <dbReference type="EMBL" id="KAK3022197.1"/>
    </source>
</evidence>
<dbReference type="FunFam" id="3.30.70.80:FF:000003">
    <property type="entry name" value="Subtilisin-like protease SBT1.9"/>
    <property type="match status" value="1"/>
</dbReference>
<dbReference type="PANTHER" id="PTHR10795">
    <property type="entry name" value="PROPROTEIN CONVERTASE SUBTILISIN/KEXIN"/>
    <property type="match status" value="1"/>
</dbReference>
<dbReference type="Gene3D" id="3.30.70.80">
    <property type="entry name" value="Peptidase S8 propeptide/proteinase inhibitor I9"/>
    <property type="match status" value="1"/>
</dbReference>
<gene>
    <name evidence="6" type="ORF">RJ639_047019</name>
</gene>
<comment type="caution">
    <text evidence="6">The sequence shown here is derived from an EMBL/GenBank/DDBJ whole genome shotgun (WGS) entry which is preliminary data.</text>
</comment>
<protein>
    <recommendedName>
        <fullName evidence="8">Inhibitor I9 domain-containing protein</fullName>
    </recommendedName>
</protein>
<keyword evidence="2 3" id="KW-0732">Signal</keyword>
<accession>A0AA88W753</accession>
<dbReference type="Pfam" id="PF05922">
    <property type="entry name" value="Inhibitor_I9"/>
    <property type="match status" value="1"/>
</dbReference>
<dbReference type="InterPro" id="IPR010259">
    <property type="entry name" value="S8pro/Inhibitor_I9"/>
</dbReference>
<feature type="signal peptide" evidence="3">
    <location>
        <begin position="1"/>
        <end position="24"/>
    </location>
</feature>
<evidence type="ECO:0000256" key="1">
    <source>
        <dbReference type="ARBA" id="ARBA00011073"/>
    </source>
</evidence>
<evidence type="ECO:0000256" key="3">
    <source>
        <dbReference type="SAM" id="SignalP"/>
    </source>
</evidence>
<dbReference type="Proteomes" id="UP001188597">
    <property type="component" value="Unassembled WGS sequence"/>
</dbReference>
<evidence type="ECO:0000313" key="7">
    <source>
        <dbReference type="Proteomes" id="UP001188597"/>
    </source>
</evidence>
<evidence type="ECO:0008006" key="8">
    <source>
        <dbReference type="Google" id="ProtNLM"/>
    </source>
</evidence>
<feature type="domain" description="Subtilisin-like protease fibronectin type-III" evidence="5">
    <location>
        <begin position="124"/>
        <end position="195"/>
    </location>
</feature>
<proteinExistence type="inferred from homology"/>
<keyword evidence="7" id="KW-1185">Reference proteome</keyword>
<dbReference type="EMBL" id="JAVXUP010000725">
    <property type="protein sequence ID" value="KAK3022197.1"/>
    <property type="molecule type" value="Genomic_DNA"/>
</dbReference>
<dbReference type="InterPro" id="IPR045051">
    <property type="entry name" value="SBT"/>
</dbReference>
<evidence type="ECO:0000256" key="2">
    <source>
        <dbReference type="ARBA" id="ARBA00022729"/>
    </source>
</evidence>
<evidence type="ECO:0000259" key="4">
    <source>
        <dbReference type="Pfam" id="PF05922"/>
    </source>
</evidence>
<reference evidence="6" key="1">
    <citation type="submission" date="2022-12" db="EMBL/GenBank/DDBJ databases">
        <title>Draft genome assemblies for two species of Escallonia (Escalloniales).</title>
        <authorList>
            <person name="Chanderbali A."/>
            <person name="Dervinis C."/>
            <person name="Anghel I."/>
            <person name="Soltis D."/>
            <person name="Soltis P."/>
            <person name="Zapata F."/>
        </authorList>
    </citation>
    <scope>NUCLEOTIDE SEQUENCE</scope>
    <source>
        <strain evidence="6">UCBG64.0493</strain>
        <tissue evidence="6">Leaf</tissue>
    </source>
</reference>
<sequence>MAGIPAKCLFFFLSSCLTINLVLSASNSQITKKTYIVQMDRSAMPGTFADHVAWYSSMIQSVASQPNKNDEAEEERIIYSYQTAFHGVAARLSEEEAERLEKQHGVMAVFPETIYQLHTTRSPGTVTNVGSPVSNYHVSVSPFKGVFVKVEPTTLSFTSKHQKLSYKVTFRTNSRQTAPESGNLIWKDGVHRIQSSKDARTKVATAEERPQ</sequence>
<evidence type="ECO:0000259" key="5">
    <source>
        <dbReference type="Pfam" id="PF17766"/>
    </source>
</evidence>
<dbReference type="AlphaFoldDB" id="A0AA88W753"/>
<dbReference type="InterPro" id="IPR041469">
    <property type="entry name" value="Subtilisin-like_FN3"/>
</dbReference>